<dbReference type="Pfam" id="PF19799">
    <property type="entry name" value="DUF6282"/>
    <property type="match status" value="1"/>
</dbReference>
<accession>A0A6B1DQB9</accession>
<dbReference type="InterPro" id="IPR046249">
    <property type="entry name" value="DUF6282"/>
</dbReference>
<dbReference type="InterPro" id="IPR032466">
    <property type="entry name" value="Metal_Hydrolase"/>
</dbReference>
<protein>
    <recommendedName>
        <fullName evidence="2">Phosphotriesterase</fullName>
    </recommendedName>
</protein>
<evidence type="ECO:0008006" key="2">
    <source>
        <dbReference type="Google" id="ProtNLM"/>
    </source>
</evidence>
<dbReference type="AlphaFoldDB" id="A0A6B1DQB9"/>
<organism evidence="1">
    <name type="scientific">Caldilineaceae bacterium SB0662_bin_9</name>
    <dbReference type="NCBI Taxonomy" id="2605258"/>
    <lineage>
        <taxon>Bacteria</taxon>
        <taxon>Bacillati</taxon>
        <taxon>Chloroflexota</taxon>
        <taxon>Caldilineae</taxon>
        <taxon>Caldilineales</taxon>
        <taxon>Caldilineaceae</taxon>
    </lineage>
</organism>
<dbReference type="SUPFAM" id="SSF51556">
    <property type="entry name" value="Metallo-dependent hydrolases"/>
    <property type="match status" value="1"/>
</dbReference>
<comment type="caution">
    <text evidence="1">The sequence shown here is derived from an EMBL/GenBank/DDBJ whole genome shotgun (WGS) entry which is preliminary data.</text>
</comment>
<proteinExistence type="predicted"/>
<gene>
    <name evidence="1" type="ORF">F4Y08_04640</name>
</gene>
<sequence length="332" mass="36773">MQPLPEGRSLAQTYELLQGAIDIHVHAGPHLTSSPRRVDPFEAAQEAKDAGMQAIVLLDVFEMTNGISWLVNKIVPDFRTYGGLILNTVYGGMNPRAVKTALHYGDCAKYISFGAHSTYFQAAREGRYVDGKFQPLSEIYPKFKTEELDRCIRIPIDEDPDEHLDEILTLIADNPQVYMDTGHVSVEEAVRLVDLQDRYGYSNVIVSSSVTKIASIETLQAMAAKGALIEFSFAAYTAATPIPLTHYYVEKEYTSIDEGMSEGPKGGITEVARYIEAIGAEHCVMSTDFGRYALSTPVEGLRQFIACMLDLGIPADDVHTMIKTNPERLLRL</sequence>
<reference evidence="1" key="1">
    <citation type="submission" date="2019-09" db="EMBL/GenBank/DDBJ databases">
        <title>Characterisation of the sponge microbiome using genome-centric metagenomics.</title>
        <authorList>
            <person name="Engelberts J.P."/>
            <person name="Robbins S.J."/>
            <person name="De Goeij J.M."/>
            <person name="Aranda M."/>
            <person name="Bell S.C."/>
            <person name="Webster N.S."/>
        </authorList>
    </citation>
    <scope>NUCLEOTIDE SEQUENCE</scope>
    <source>
        <strain evidence="1">SB0662_bin_9</strain>
    </source>
</reference>
<evidence type="ECO:0000313" key="1">
    <source>
        <dbReference type="EMBL" id="MYD89618.1"/>
    </source>
</evidence>
<name>A0A6B1DQB9_9CHLR</name>
<dbReference type="EMBL" id="VXPY01000030">
    <property type="protein sequence ID" value="MYD89618.1"/>
    <property type="molecule type" value="Genomic_DNA"/>
</dbReference>
<dbReference type="Gene3D" id="3.20.20.140">
    <property type="entry name" value="Metal-dependent hydrolases"/>
    <property type="match status" value="1"/>
</dbReference>